<gene>
    <name evidence="2" type="ORF">V8G54_026465</name>
</gene>
<keyword evidence="3" id="KW-1185">Reference proteome</keyword>
<feature type="transmembrane region" description="Helical" evidence="1">
    <location>
        <begin position="53"/>
        <end position="77"/>
    </location>
</feature>
<evidence type="ECO:0000313" key="3">
    <source>
        <dbReference type="Proteomes" id="UP001374535"/>
    </source>
</evidence>
<reference evidence="2 3" key="1">
    <citation type="journal article" date="2023" name="Life. Sci Alliance">
        <title>Evolutionary insights into 3D genome organization and epigenetic landscape of Vigna mungo.</title>
        <authorList>
            <person name="Junaid A."/>
            <person name="Singh B."/>
            <person name="Bhatia S."/>
        </authorList>
    </citation>
    <scope>NUCLEOTIDE SEQUENCE [LARGE SCALE GENOMIC DNA]</scope>
    <source>
        <strain evidence="2">Urdbean</strain>
    </source>
</reference>
<protein>
    <submittedName>
        <fullName evidence="2">Uncharacterized protein</fullName>
    </submittedName>
</protein>
<evidence type="ECO:0000256" key="1">
    <source>
        <dbReference type="SAM" id="Phobius"/>
    </source>
</evidence>
<proteinExistence type="predicted"/>
<sequence>MLSLTVVLINKSITNTFNLGTSFRRLFFPIFPRRNTSLWATRLHPLPYDTHSFLIRFPAPFLLIFPAPFSSVSLGIIRCTIPRTTIHPLPEYLPHSFPFNFSKIRGVFVARIIQFLLFVMELTLTL</sequence>
<accession>A0AAQ3N132</accession>
<dbReference type="AlphaFoldDB" id="A0AAQ3N132"/>
<feature type="transmembrane region" description="Helical" evidence="1">
    <location>
        <begin position="106"/>
        <end position="124"/>
    </location>
</feature>
<dbReference type="EMBL" id="CP144693">
    <property type="protein sequence ID" value="WVZ00396.1"/>
    <property type="molecule type" value="Genomic_DNA"/>
</dbReference>
<evidence type="ECO:0000313" key="2">
    <source>
        <dbReference type="EMBL" id="WVZ00396.1"/>
    </source>
</evidence>
<organism evidence="2 3">
    <name type="scientific">Vigna mungo</name>
    <name type="common">Black gram</name>
    <name type="synonym">Phaseolus mungo</name>
    <dbReference type="NCBI Taxonomy" id="3915"/>
    <lineage>
        <taxon>Eukaryota</taxon>
        <taxon>Viridiplantae</taxon>
        <taxon>Streptophyta</taxon>
        <taxon>Embryophyta</taxon>
        <taxon>Tracheophyta</taxon>
        <taxon>Spermatophyta</taxon>
        <taxon>Magnoliopsida</taxon>
        <taxon>eudicotyledons</taxon>
        <taxon>Gunneridae</taxon>
        <taxon>Pentapetalae</taxon>
        <taxon>rosids</taxon>
        <taxon>fabids</taxon>
        <taxon>Fabales</taxon>
        <taxon>Fabaceae</taxon>
        <taxon>Papilionoideae</taxon>
        <taxon>50 kb inversion clade</taxon>
        <taxon>NPAAA clade</taxon>
        <taxon>indigoferoid/millettioid clade</taxon>
        <taxon>Phaseoleae</taxon>
        <taxon>Vigna</taxon>
    </lineage>
</organism>
<dbReference type="Proteomes" id="UP001374535">
    <property type="component" value="Chromosome 8"/>
</dbReference>
<keyword evidence="1" id="KW-0812">Transmembrane</keyword>
<name>A0AAQ3N132_VIGMU</name>
<keyword evidence="1" id="KW-1133">Transmembrane helix</keyword>
<keyword evidence="1" id="KW-0472">Membrane</keyword>